<evidence type="ECO:0000313" key="1">
    <source>
        <dbReference type="EMBL" id="KYP39389.1"/>
    </source>
</evidence>
<organism evidence="1 2">
    <name type="scientific">Cajanus cajan</name>
    <name type="common">Pigeon pea</name>
    <name type="synonym">Cajanus indicus</name>
    <dbReference type="NCBI Taxonomy" id="3821"/>
    <lineage>
        <taxon>Eukaryota</taxon>
        <taxon>Viridiplantae</taxon>
        <taxon>Streptophyta</taxon>
        <taxon>Embryophyta</taxon>
        <taxon>Tracheophyta</taxon>
        <taxon>Spermatophyta</taxon>
        <taxon>Magnoliopsida</taxon>
        <taxon>eudicotyledons</taxon>
        <taxon>Gunneridae</taxon>
        <taxon>Pentapetalae</taxon>
        <taxon>rosids</taxon>
        <taxon>fabids</taxon>
        <taxon>Fabales</taxon>
        <taxon>Fabaceae</taxon>
        <taxon>Papilionoideae</taxon>
        <taxon>50 kb inversion clade</taxon>
        <taxon>NPAAA clade</taxon>
        <taxon>indigoferoid/millettioid clade</taxon>
        <taxon>Phaseoleae</taxon>
        <taxon>Cajanus</taxon>
    </lineage>
</organism>
<accession>A0A151RA71</accession>
<dbReference type="AlphaFoldDB" id="A0A151RA71"/>
<gene>
    <name evidence="1" type="ORF">KK1_039297</name>
</gene>
<reference evidence="1" key="1">
    <citation type="journal article" date="2012" name="Nat. Biotechnol.">
        <title>Draft genome sequence of pigeonpea (Cajanus cajan), an orphan legume crop of resource-poor farmers.</title>
        <authorList>
            <person name="Varshney R.K."/>
            <person name="Chen W."/>
            <person name="Li Y."/>
            <person name="Bharti A.K."/>
            <person name="Saxena R.K."/>
            <person name="Schlueter J.A."/>
            <person name="Donoghue M.T."/>
            <person name="Azam S."/>
            <person name="Fan G."/>
            <person name="Whaley A.M."/>
            <person name="Farmer A.D."/>
            <person name="Sheridan J."/>
            <person name="Iwata A."/>
            <person name="Tuteja R."/>
            <person name="Penmetsa R.V."/>
            <person name="Wu W."/>
            <person name="Upadhyaya H.D."/>
            <person name="Yang S.P."/>
            <person name="Shah T."/>
            <person name="Saxena K.B."/>
            <person name="Michael T."/>
            <person name="McCombie W.R."/>
            <person name="Yang B."/>
            <person name="Zhang G."/>
            <person name="Yang H."/>
            <person name="Wang J."/>
            <person name="Spillane C."/>
            <person name="Cook D.R."/>
            <person name="May G.D."/>
            <person name="Xu X."/>
            <person name="Jackson S.A."/>
        </authorList>
    </citation>
    <scope>NUCLEOTIDE SEQUENCE [LARGE SCALE GENOMIC DNA]</scope>
</reference>
<dbReference type="Proteomes" id="UP000075243">
    <property type="component" value="Unassembled WGS sequence"/>
</dbReference>
<keyword evidence="2" id="KW-1185">Reference proteome</keyword>
<name>A0A151RA71_CAJCA</name>
<proteinExistence type="predicted"/>
<sequence>MDWLSSNHVFLNCAEKSIRFSDSKDLSISLSKPIPKFSWGKVQGYLILSFMEAKEEVDLKK</sequence>
<protein>
    <submittedName>
        <fullName evidence="1">Uncharacterized protein</fullName>
    </submittedName>
</protein>
<dbReference type="Gramene" id="C.cajan_40314.t">
    <property type="protein sequence ID" value="C.cajan_40314.t.cds1"/>
    <property type="gene ID" value="C.cajan_40314"/>
</dbReference>
<evidence type="ECO:0000313" key="2">
    <source>
        <dbReference type="Proteomes" id="UP000075243"/>
    </source>
</evidence>
<dbReference type="EMBL" id="KQ483912">
    <property type="protein sequence ID" value="KYP39389.1"/>
    <property type="molecule type" value="Genomic_DNA"/>
</dbReference>